<dbReference type="CDD" id="cd07560">
    <property type="entry name" value="Peptidase_S41_CPP"/>
    <property type="match status" value="1"/>
</dbReference>
<dbReference type="RefSeq" id="WP_009575933.1">
    <property type="nucleotide sequence ID" value="NZ_AEIG01000048.1"/>
</dbReference>
<dbReference type="Pfam" id="PF17820">
    <property type="entry name" value="PDZ_6"/>
    <property type="match status" value="1"/>
</dbReference>
<dbReference type="CDD" id="cd06782">
    <property type="entry name" value="cpPDZ_CPP-like"/>
    <property type="match status" value="1"/>
</dbReference>
<evidence type="ECO:0000256" key="4">
    <source>
        <dbReference type="ARBA" id="ARBA00022825"/>
    </source>
</evidence>
<dbReference type="InterPro" id="IPR036034">
    <property type="entry name" value="PDZ_sf"/>
</dbReference>
<dbReference type="Pfam" id="PF22694">
    <property type="entry name" value="CtpB_N-like"/>
    <property type="match status" value="1"/>
</dbReference>
<dbReference type="Gene3D" id="3.90.226.10">
    <property type="entry name" value="2-enoyl-CoA Hydratase, Chain A, domain 1"/>
    <property type="match status" value="1"/>
</dbReference>
<dbReference type="GO" id="GO:0006508">
    <property type="term" value="P:proteolysis"/>
    <property type="evidence" value="ECO:0007669"/>
    <property type="project" value="UniProtKB-KW"/>
</dbReference>
<dbReference type="SUPFAM" id="SSF50156">
    <property type="entry name" value="PDZ domain-like"/>
    <property type="match status" value="1"/>
</dbReference>
<keyword evidence="2 5" id="KW-0645">Protease</keyword>
<dbReference type="SMART" id="SM00228">
    <property type="entry name" value="PDZ"/>
    <property type="match status" value="1"/>
</dbReference>
<keyword evidence="7" id="KW-1185">Reference proteome</keyword>
<dbReference type="NCBIfam" id="TIGR00225">
    <property type="entry name" value="prc"/>
    <property type="match status" value="1"/>
</dbReference>
<dbReference type="OrthoDB" id="9812068at2"/>
<comment type="caution">
    <text evidence="6">The sequence shown here is derived from an EMBL/GenBank/DDBJ whole genome shotgun (WGS) entry which is preliminary data.</text>
</comment>
<dbReference type="STRING" id="2518989.IMCC3088_1702"/>
<dbReference type="Pfam" id="PF03572">
    <property type="entry name" value="Peptidase_S41"/>
    <property type="match status" value="1"/>
</dbReference>
<keyword evidence="3 5" id="KW-0378">Hydrolase</keyword>
<dbReference type="InterPro" id="IPR041489">
    <property type="entry name" value="PDZ_6"/>
</dbReference>
<sequence length="456" mass="49262">MPTKRLRIIASSLLLCGISAVSFSEEPANPEPQAEIKQELPLEALKRFADVFNQIRQGYVKEIPQSELMDYAIRGMMSNLDPHSVYLNKEAFSELQDSTSGEFGGIGIEVGKENGFITIISPIDDTPAAKAGLQSGDVILSIDGESMENKTLSEAIDRMRGEAGTPITLEIGRSGESQPFDVDLERANIPVKSTRERLLAPGIGYLRISQFQRKTHEDVAKSLDKLLESGELSGLVLDLRNNPGGVLQASVGVADHFLDGGLVVYTEGRIDDAAAEYEATEGDRLNGAPIVVLINRGSASASEIVAGALQDQKRAVIMGTQSFGKGSVQTVLPLSEEIAVKLTTALYFTPSGRSIQAEGITPDINVERAKVTAVASGRRISEADLRGHLENIQAEDKTEENEPSFNAEESLQLLEDDNQLFEAFTLLKGLSILQQRLSSPAPNADATTRVTEQEPQ</sequence>
<keyword evidence="4 5" id="KW-0720">Serine protease</keyword>
<reference evidence="6 7" key="1">
    <citation type="journal article" date="2011" name="J. Bacteriol.">
        <title>Genome sequence of strain IMCC3088, a proteorhodopsin-containing marine bacterium belonging to the OM60/NOR5 clade.</title>
        <authorList>
            <person name="Jang Y."/>
            <person name="Oh H.M."/>
            <person name="Kang I."/>
            <person name="Lee K."/>
            <person name="Yang S.J."/>
            <person name="Cho J.C."/>
        </authorList>
    </citation>
    <scope>NUCLEOTIDE SEQUENCE [LARGE SCALE GENOMIC DNA]</scope>
    <source>
        <strain evidence="6 7">IMCC3088</strain>
    </source>
</reference>
<dbReference type="MEROPS" id="S41.004"/>
<dbReference type="Gene3D" id="3.30.750.44">
    <property type="match status" value="1"/>
</dbReference>
<evidence type="ECO:0000256" key="3">
    <source>
        <dbReference type="ARBA" id="ARBA00022801"/>
    </source>
</evidence>
<dbReference type="FunFam" id="2.30.42.10:FF:000063">
    <property type="entry name" value="Peptidase, S41 family"/>
    <property type="match status" value="1"/>
</dbReference>
<proteinExistence type="inferred from homology"/>
<dbReference type="Proteomes" id="UP000005615">
    <property type="component" value="Unassembled WGS sequence"/>
</dbReference>
<dbReference type="InterPro" id="IPR055210">
    <property type="entry name" value="CtpA/B_N"/>
</dbReference>
<dbReference type="InterPro" id="IPR029045">
    <property type="entry name" value="ClpP/crotonase-like_dom_sf"/>
</dbReference>
<dbReference type="GO" id="GO:0004175">
    <property type="term" value="F:endopeptidase activity"/>
    <property type="evidence" value="ECO:0007669"/>
    <property type="project" value="TreeGrafter"/>
</dbReference>
<dbReference type="SMART" id="SM00245">
    <property type="entry name" value="TSPc"/>
    <property type="match status" value="1"/>
</dbReference>
<protein>
    <submittedName>
        <fullName evidence="6">Carboxyl-terminal protease</fullName>
    </submittedName>
</protein>
<dbReference type="GO" id="GO:0008236">
    <property type="term" value="F:serine-type peptidase activity"/>
    <property type="evidence" value="ECO:0007669"/>
    <property type="project" value="UniProtKB-KW"/>
</dbReference>
<evidence type="ECO:0000256" key="1">
    <source>
        <dbReference type="ARBA" id="ARBA00009179"/>
    </source>
</evidence>
<name>F3L2D5_9GAMM</name>
<dbReference type="InterPro" id="IPR005151">
    <property type="entry name" value="Tail-specific_protease"/>
</dbReference>
<accession>F3L2D5</accession>
<dbReference type="InterPro" id="IPR004447">
    <property type="entry name" value="Peptidase_S41A"/>
</dbReference>
<dbReference type="EMBL" id="AEIG01000048">
    <property type="protein sequence ID" value="EGG29508.1"/>
    <property type="molecule type" value="Genomic_DNA"/>
</dbReference>
<dbReference type="GO" id="GO:0007165">
    <property type="term" value="P:signal transduction"/>
    <property type="evidence" value="ECO:0007669"/>
    <property type="project" value="TreeGrafter"/>
</dbReference>
<evidence type="ECO:0000256" key="2">
    <source>
        <dbReference type="ARBA" id="ARBA00022670"/>
    </source>
</evidence>
<dbReference type="FunFam" id="3.90.226.10:FF:000029">
    <property type="entry name" value="Peptidase, S41 family"/>
    <property type="match status" value="1"/>
</dbReference>
<dbReference type="Gene3D" id="2.30.42.10">
    <property type="match status" value="1"/>
</dbReference>
<dbReference type="InterPro" id="IPR001478">
    <property type="entry name" value="PDZ"/>
</dbReference>
<comment type="similarity">
    <text evidence="1 5">Belongs to the peptidase S41A family.</text>
</comment>
<gene>
    <name evidence="6" type="ORF">IMCC3088_1702</name>
</gene>
<dbReference type="PANTHER" id="PTHR32060">
    <property type="entry name" value="TAIL-SPECIFIC PROTEASE"/>
    <property type="match status" value="1"/>
</dbReference>
<dbReference type="PANTHER" id="PTHR32060:SF30">
    <property type="entry name" value="CARBOXY-TERMINAL PROCESSING PROTEASE CTPA"/>
    <property type="match status" value="1"/>
</dbReference>
<organism evidence="6 7">
    <name type="scientific">Aequoribacter fuscus</name>
    <dbReference type="NCBI Taxonomy" id="2518989"/>
    <lineage>
        <taxon>Bacteria</taxon>
        <taxon>Pseudomonadati</taxon>
        <taxon>Pseudomonadota</taxon>
        <taxon>Gammaproteobacteria</taxon>
        <taxon>Cellvibrionales</taxon>
        <taxon>Halieaceae</taxon>
        <taxon>Aequoribacter</taxon>
    </lineage>
</organism>
<dbReference type="SUPFAM" id="SSF52096">
    <property type="entry name" value="ClpP/crotonase"/>
    <property type="match status" value="1"/>
</dbReference>
<dbReference type="GO" id="GO:0030288">
    <property type="term" value="C:outer membrane-bounded periplasmic space"/>
    <property type="evidence" value="ECO:0007669"/>
    <property type="project" value="TreeGrafter"/>
</dbReference>
<dbReference type="PROSITE" id="PS50106">
    <property type="entry name" value="PDZ"/>
    <property type="match status" value="1"/>
</dbReference>
<evidence type="ECO:0000313" key="6">
    <source>
        <dbReference type="EMBL" id="EGG29508.1"/>
    </source>
</evidence>
<dbReference type="AlphaFoldDB" id="F3L2D5"/>
<evidence type="ECO:0000313" key="7">
    <source>
        <dbReference type="Proteomes" id="UP000005615"/>
    </source>
</evidence>
<evidence type="ECO:0000256" key="5">
    <source>
        <dbReference type="RuleBase" id="RU004404"/>
    </source>
</evidence>
<dbReference type="eggNOG" id="COG0793">
    <property type="taxonomic scope" value="Bacteria"/>
</dbReference>